<reference evidence="1 2" key="2">
    <citation type="submission" date="2018-11" db="EMBL/GenBank/DDBJ databases">
        <authorList>
            <consortium name="Pathogen Informatics"/>
        </authorList>
    </citation>
    <scope>NUCLEOTIDE SEQUENCE [LARGE SCALE GENOMIC DNA]</scope>
</reference>
<dbReference type="AlphaFoldDB" id="A0A0R3SFQ3"/>
<evidence type="ECO:0000313" key="1">
    <source>
        <dbReference type="EMBL" id="VDL37391.1"/>
    </source>
</evidence>
<sequence>MVESLLEKNILSVPDDASCWWPNQGATLEESRLCVALPFKPKKNPTEIYLGTFDLPLPLNLETPEI</sequence>
<accession>A0A0R3SFQ3</accession>
<organism evidence="3">
    <name type="scientific">Hymenolepis diminuta</name>
    <name type="common">Rat tapeworm</name>
    <dbReference type="NCBI Taxonomy" id="6216"/>
    <lineage>
        <taxon>Eukaryota</taxon>
        <taxon>Metazoa</taxon>
        <taxon>Spiralia</taxon>
        <taxon>Lophotrochozoa</taxon>
        <taxon>Platyhelminthes</taxon>
        <taxon>Cestoda</taxon>
        <taxon>Eucestoda</taxon>
        <taxon>Cyclophyllidea</taxon>
        <taxon>Hymenolepididae</taxon>
        <taxon>Hymenolepis</taxon>
    </lineage>
</organism>
<protein>
    <submittedName>
        <fullName evidence="3">Transposase</fullName>
    </submittedName>
</protein>
<gene>
    <name evidence="1" type="ORF">HDID_LOCUS3685</name>
</gene>
<name>A0A0R3SFQ3_HYMDI</name>
<reference evidence="3" key="1">
    <citation type="submission" date="2017-02" db="UniProtKB">
        <authorList>
            <consortium name="WormBaseParasite"/>
        </authorList>
    </citation>
    <scope>IDENTIFICATION</scope>
</reference>
<evidence type="ECO:0000313" key="2">
    <source>
        <dbReference type="Proteomes" id="UP000274504"/>
    </source>
</evidence>
<dbReference type="WBParaSite" id="HDID_0000368701-mRNA-1">
    <property type="protein sequence ID" value="HDID_0000368701-mRNA-1"/>
    <property type="gene ID" value="HDID_0000368701"/>
</dbReference>
<dbReference type="EMBL" id="UYSG01001184">
    <property type="protein sequence ID" value="VDL37391.1"/>
    <property type="molecule type" value="Genomic_DNA"/>
</dbReference>
<dbReference type="Proteomes" id="UP000274504">
    <property type="component" value="Unassembled WGS sequence"/>
</dbReference>
<evidence type="ECO:0000313" key="3">
    <source>
        <dbReference type="WBParaSite" id="HDID_0000368701-mRNA-1"/>
    </source>
</evidence>
<proteinExistence type="predicted"/>